<dbReference type="AlphaFoldDB" id="A0AAN4R145"/>
<feature type="chain" id="PRO_5042982041" description="Lipoprotein" evidence="1">
    <location>
        <begin position="34"/>
        <end position="169"/>
    </location>
</feature>
<evidence type="ECO:0000256" key="1">
    <source>
        <dbReference type="SAM" id="SignalP"/>
    </source>
</evidence>
<gene>
    <name evidence="2" type="ORF">ABO01nite_09450</name>
</gene>
<dbReference type="GeneID" id="78225379"/>
<dbReference type="RefSeq" id="WP_231944621.1">
    <property type="nucleotide sequence ID" value="NZ_AP014690.1"/>
</dbReference>
<keyword evidence="1" id="KW-0732">Signal</keyword>
<evidence type="ECO:0000313" key="3">
    <source>
        <dbReference type="Proteomes" id="UP000321287"/>
    </source>
</evidence>
<evidence type="ECO:0008006" key="4">
    <source>
        <dbReference type="Google" id="ProtNLM"/>
    </source>
</evidence>
<sequence length="169" mass="18831">MTRPMPQSVPRALKSLSRLGCLMLAMVSCTTLAGCTDPTGPVFGDWYGFNPLPTPQGNISIELVLDGAPTATSGRYRLHRQSFWAEDMMFNRADTLDGTWTLREYTVDGKIWRNVFLKGPELHITHYVLLPNGYLTPATDQNTPDMGEGGWKCCRLAPRARDSFGYGRV</sequence>
<accession>A0AAN4R145</accession>
<dbReference type="Proteomes" id="UP000321287">
    <property type="component" value="Unassembled WGS sequence"/>
</dbReference>
<dbReference type="EMBL" id="BJVS01000002">
    <property type="protein sequence ID" value="GEL52938.1"/>
    <property type="molecule type" value="Genomic_DNA"/>
</dbReference>
<protein>
    <recommendedName>
        <fullName evidence="4">Lipoprotein</fullName>
    </recommendedName>
</protein>
<keyword evidence="3" id="KW-1185">Reference proteome</keyword>
<proteinExistence type="predicted"/>
<comment type="caution">
    <text evidence="2">The sequence shown here is derived from an EMBL/GenBank/DDBJ whole genome shotgun (WGS) entry which is preliminary data.</text>
</comment>
<evidence type="ECO:0000313" key="2">
    <source>
        <dbReference type="EMBL" id="GEL52938.1"/>
    </source>
</evidence>
<dbReference type="PROSITE" id="PS51257">
    <property type="entry name" value="PROKAR_LIPOPROTEIN"/>
    <property type="match status" value="1"/>
</dbReference>
<name>A0AAN4R145_9PROT</name>
<organism evidence="2 3">
    <name type="scientific">Asaia bogorensis NBRC 16594</name>
    <dbReference type="NCBI Taxonomy" id="1231624"/>
    <lineage>
        <taxon>Bacteria</taxon>
        <taxon>Pseudomonadati</taxon>
        <taxon>Pseudomonadota</taxon>
        <taxon>Alphaproteobacteria</taxon>
        <taxon>Acetobacterales</taxon>
        <taxon>Acetobacteraceae</taxon>
        <taxon>Asaia</taxon>
    </lineage>
</organism>
<dbReference type="KEGG" id="abg:Asbog_00275"/>
<reference evidence="2 3" key="1">
    <citation type="submission" date="2019-07" db="EMBL/GenBank/DDBJ databases">
        <title>Whole genome shotgun sequence of Asaia bogorensis NBRC 16594.</title>
        <authorList>
            <person name="Hosoyama A."/>
            <person name="Uohara A."/>
            <person name="Ohji S."/>
            <person name="Ichikawa N."/>
        </authorList>
    </citation>
    <scope>NUCLEOTIDE SEQUENCE [LARGE SCALE GENOMIC DNA]</scope>
    <source>
        <strain evidence="2 3">NBRC 16594</strain>
    </source>
</reference>
<feature type="signal peptide" evidence="1">
    <location>
        <begin position="1"/>
        <end position="33"/>
    </location>
</feature>